<sequence length="230" mass="25220">MGDPPPPPPPPPVTLAQAATSRKKHIHKPKVIRAVRNVFRSLPIITPVVKIPGARLSVDVGKHGGGAHVTGTLFGYRKGHVTLAVQTNPSTVPMLVVELAMQTQALHKELSHGMLRIALECDKRGKEKRINLLDEPRWTMYANGVNNGGGVRREATEEDLHVMELLKGMSMGAGVLPPRTEAEGSDGEMSFMRWQFDRVVGSKDFETLYMLSPDGVGDNELDLSIFFIRS</sequence>
<reference evidence="2" key="1">
    <citation type="submission" date="2018-01" db="EMBL/GenBank/DDBJ databases">
        <authorList>
            <person name="Mao J.F."/>
        </authorList>
    </citation>
    <scope>NUCLEOTIDE SEQUENCE</scope>
    <source>
        <strain evidence="2">Huo1</strain>
        <tissue evidence="2">Leaf</tissue>
    </source>
</reference>
<dbReference type="AlphaFoldDB" id="A0A4D8Y4V3"/>
<name>A0A4D8Y4V3_SALSN</name>
<organism evidence="2">
    <name type="scientific">Salvia splendens</name>
    <name type="common">Scarlet sage</name>
    <dbReference type="NCBI Taxonomy" id="180675"/>
    <lineage>
        <taxon>Eukaryota</taxon>
        <taxon>Viridiplantae</taxon>
        <taxon>Streptophyta</taxon>
        <taxon>Embryophyta</taxon>
        <taxon>Tracheophyta</taxon>
        <taxon>Spermatophyta</taxon>
        <taxon>Magnoliopsida</taxon>
        <taxon>eudicotyledons</taxon>
        <taxon>Gunneridae</taxon>
        <taxon>Pentapetalae</taxon>
        <taxon>asterids</taxon>
        <taxon>lamiids</taxon>
        <taxon>Lamiales</taxon>
        <taxon>Lamiaceae</taxon>
        <taxon>Nepetoideae</taxon>
        <taxon>Mentheae</taxon>
        <taxon>Salviinae</taxon>
        <taxon>Salvia</taxon>
        <taxon>Salvia subgen. Calosphace</taxon>
        <taxon>core Calosphace</taxon>
    </lineage>
</organism>
<dbReference type="EMBL" id="PNBA02000239">
    <property type="protein sequence ID" value="KAG6384175.1"/>
    <property type="molecule type" value="Genomic_DNA"/>
</dbReference>
<comment type="caution">
    <text evidence="2">The sequence shown here is derived from an EMBL/GenBank/DDBJ whole genome shotgun (WGS) entry which is preliminary data.</text>
</comment>
<dbReference type="PANTHER" id="PTHR31696:SF4">
    <property type="entry name" value="OS08G0171800 PROTEIN"/>
    <property type="match status" value="1"/>
</dbReference>
<keyword evidence="3" id="KW-1185">Reference proteome</keyword>
<evidence type="ECO:0008006" key="4">
    <source>
        <dbReference type="Google" id="ProtNLM"/>
    </source>
</evidence>
<dbReference type="Pfam" id="PF04759">
    <property type="entry name" value="DUF617"/>
    <property type="match status" value="1"/>
</dbReference>
<evidence type="ECO:0000313" key="1">
    <source>
        <dbReference type="EMBL" id="KAG6384175.1"/>
    </source>
</evidence>
<dbReference type="OrthoDB" id="672310at2759"/>
<evidence type="ECO:0000313" key="2">
    <source>
        <dbReference type="EMBL" id="KAG6386722.1"/>
    </source>
</evidence>
<dbReference type="EMBL" id="PNBA02000021">
    <property type="protein sequence ID" value="KAG6386722.1"/>
    <property type="molecule type" value="Genomic_DNA"/>
</dbReference>
<dbReference type="NCBIfam" id="TIGR01570">
    <property type="entry name" value="A_thal_3588"/>
    <property type="match status" value="1"/>
</dbReference>
<proteinExistence type="predicted"/>
<dbReference type="InterPro" id="IPR006460">
    <property type="entry name" value="MIZ1-like_pln"/>
</dbReference>
<dbReference type="PANTHER" id="PTHR31696">
    <property type="entry name" value="PROTEIN MIZU-KUSSEI 1"/>
    <property type="match status" value="1"/>
</dbReference>
<dbReference type="STRING" id="180675.A0A4D8Y4V3"/>
<protein>
    <recommendedName>
        <fullName evidence="4">Protein MIZU-KUSSEI 1</fullName>
    </recommendedName>
</protein>
<accession>A0A4D8Y4V3</accession>
<dbReference type="Proteomes" id="UP000298416">
    <property type="component" value="Unassembled WGS sequence"/>
</dbReference>
<evidence type="ECO:0000313" key="3">
    <source>
        <dbReference type="Proteomes" id="UP000298416"/>
    </source>
</evidence>
<gene>
    <name evidence="2" type="ORF">SASPL_151895</name>
    <name evidence="1" type="ORF">SASPL_156024</name>
</gene>
<reference evidence="2" key="2">
    <citation type="submission" date="2020-08" db="EMBL/GenBank/DDBJ databases">
        <title>Plant Genome Project.</title>
        <authorList>
            <person name="Zhang R.-G."/>
        </authorList>
    </citation>
    <scope>NUCLEOTIDE SEQUENCE</scope>
    <source>
        <strain evidence="2">Huo1</strain>
        <tissue evidence="2">Leaf</tissue>
    </source>
</reference>
<dbReference type="GO" id="GO:0010274">
    <property type="term" value="P:hydrotropism"/>
    <property type="evidence" value="ECO:0007669"/>
    <property type="project" value="InterPro"/>
</dbReference>